<evidence type="ECO:0000259" key="1">
    <source>
        <dbReference type="Pfam" id="PF12571"/>
    </source>
</evidence>
<name>N8QD00_9GAMM</name>
<dbReference type="RefSeq" id="WP_004648487.1">
    <property type="nucleotide sequence ID" value="NZ_KB849164.1"/>
</dbReference>
<evidence type="ECO:0000313" key="3">
    <source>
        <dbReference type="EMBL" id="ENU19164.1"/>
    </source>
</evidence>
<organism evidence="3 4">
    <name type="scientific">Acinetobacter bohemicus ANC 3994</name>
    <dbReference type="NCBI Taxonomy" id="1217715"/>
    <lineage>
        <taxon>Bacteria</taxon>
        <taxon>Pseudomonadati</taxon>
        <taxon>Pseudomonadota</taxon>
        <taxon>Gammaproteobacteria</taxon>
        <taxon>Moraxellales</taxon>
        <taxon>Moraxellaceae</taxon>
        <taxon>Acinetobacter</taxon>
    </lineage>
</organism>
<dbReference type="OrthoDB" id="9810174at2"/>
<dbReference type="Proteomes" id="UP000013086">
    <property type="component" value="Unassembled WGS sequence"/>
</dbReference>
<evidence type="ECO:0000313" key="4">
    <source>
        <dbReference type="Proteomes" id="UP000013086"/>
    </source>
</evidence>
<evidence type="ECO:0008006" key="5">
    <source>
        <dbReference type="Google" id="ProtNLM"/>
    </source>
</evidence>
<dbReference type="Pfam" id="PF12571">
    <property type="entry name" value="Phage_tail_fib"/>
    <property type="match status" value="1"/>
</dbReference>
<feature type="domain" description="Phage tail fibre protein N-terminal" evidence="1">
    <location>
        <begin position="1"/>
        <end position="121"/>
    </location>
</feature>
<dbReference type="PATRIC" id="fig|1217715.3.peg.1971"/>
<gene>
    <name evidence="3" type="ORF">F994_02020</name>
</gene>
<feature type="domain" description="Baseplate structural protein Gp10 C-terminal" evidence="2">
    <location>
        <begin position="168"/>
        <end position="324"/>
    </location>
</feature>
<comment type="caution">
    <text evidence="3">The sequence shown here is derived from an EMBL/GenBank/DDBJ whole genome shotgun (WGS) entry which is preliminary data.</text>
</comment>
<proteinExistence type="predicted"/>
<dbReference type="InterPro" id="IPR053827">
    <property type="entry name" value="Gp10_C"/>
</dbReference>
<dbReference type="HOGENOM" id="CLU_893194_0_0_6"/>
<sequence>MSAKYYVTLTNYGAELVAAAHDLQSITLTEMVIGEANGVPYQPIDHTDLTQLVHQTAAVEVREVKVENNSATVSAIIPAHVGGFNIHELGLKDASGKLVYIGNYHGAYKPIIAEGGGGELELVIDIKGTAGAQALIEINPLIISASKTWVLEKFNELMEAINNKEDVKVGDLFITTSNFADSTAVTAHKKYGVWEKFGDGHALVARASATNELAPEFMKTIGDSDGEYEHQITKAEMPEHDHIDEGSPYNKLVASLGDITPSDGDGMSGTNPAGAASPHYNNSYIQTSDITAAQFTKMKIKKNGSSQAHNNIQPSIIVDVWKRTA</sequence>
<dbReference type="InterPro" id="IPR022225">
    <property type="entry name" value="Phage_tail_fibre_N"/>
</dbReference>
<accession>N8QD00</accession>
<evidence type="ECO:0000259" key="2">
    <source>
        <dbReference type="Pfam" id="PF21939"/>
    </source>
</evidence>
<dbReference type="AlphaFoldDB" id="N8QD00"/>
<reference evidence="3 4" key="1">
    <citation type="submission" date="2013-02" db="EMBL/GenBank/DDBJ databases">
        <title>The Genome Sequence of Acinetobacter sp. ANC 3994.</title>
        <authorList>
            <consortium name="The Broad Institute Genome Sequencing Platform"/>
            <consortium name="The Broad Institute Genome Sequencing Center for Infectious Disease"/>
            <person name="Cerqueira G."/>
            <person name="Feldgarden M."/>
            <person name="Courvalin P."/>
            <person name="Perichon B."/>
            <person name="Grillot-Courvalin C."/>
            <person name="Clermont D."/>
            <person name="Rocha E."/>
            <person name="Yoon E.-J."/>
            <person name="Nemec A."/>
            <person name="Walker B."/>
            <person name="Young S.K."/>
            <person name="Zeng Q."/>
            <person name="Gargeya S."/>
            <person name="Fitzgerald M."/>
            <person name="Haas B."/>
            <person name="Abouelleil A."/>
            <person name="Alvarado L."/>
            <person name="Arachchi H.M."/>
            <person name="Berlin A.M."/>
            <person name="Chapman S.B."/>
            <person name="Dewar J."/>
            <person name="Goldberg J."/>
            <person name="Griggs A."/>
            <person name="Gujja S."/>
            <person name="Hansen M."/>
            <person name="Howarth C."/>
            <person name="Imamovic A."/>
            <person name="Larimer J."/>
            <person name="McCowan C."/>
            <person name="Murphy C."/>
            <person name="Neiman D."/>
            <person name="Pearson M."/>
            <person name="Priest M."/>
            <person name="Roberts A."/>
            <person name="Saif S."/>
            <person name="Shea T."/>
            <person name="Sisk P."/>
            <person name="Sykes S."/>
            <person name="Wortman J."/>
            <person name="Nusbaum C."/>
            <person name="Birren B."/>
        </authorList>
    </citation>
    <scope>NUCLEOTIDE SEQUENCE [LARGE SCALE GENOMIC DNA]</scope>
    <source>
        <strain evidence="3 4">ANC 3994</strain>
    </source>
</reference>
<dbReference type="EMBL" id="APOH01000015">
    <property type="protein sequence ID" value="ENU19164.1"/>
    <property type="molecule type" value="Genomic_DNA"/>
</dbReference>
<dbReference type="Pfam" id="PF21939">
    <property type="entry name" value="Gp10_C"/>
    <property type="match status" value="1"/>
</dbReference>
<protein>
    <recommendedName>
        <fullName evidence="5">Phage tail collar domain-containing protein</fullName>
    </recommendedName>
</protein>
<dbReference type="eggNOG" id="COG5301">
    <property type="taxonomic scope" value="Bacteria"/>
</dbReference>